<feature type="region of interest" description="Disordered" evidence="1">
    <location>
        <begin position="472"/>
        <end position="512"/>
    </location>
</feature>
<name>A0AAD7TLD8_9APHY</name>
<protein>
    <submittedName>
        <fullName evidence="2">Uncharacterized protein</fullName>
    </submittedName>
</protein>
<feature type="compositionally biased region" description="Polar residues" evidence="1">
    <location>
        <begin position="186"/>
        <end position="195"/>
    </location>
</feature>
<feature type="region of interest" description="Disordered" evidence="1">
    <location>
        <begin position="170"/>
        <end position="196"/>
    </location>
</feature>
<evidence type="ECO:0000313" key="3">
    <source>
        <dbReference type="Proteomes" id="UP001215151"/>
    </source>
</evidence>
<gene>
    <name evidence="2" type="ORF">ONZ51_g10814</name>
</gene>
<feature type="region of interest" description="Disordered" evidence="1">
    <location>
        <begin position="579"/>
        <end position="622"/>
    </location>
</feature>
<comment type="caution">
    <text evidence="2">The sequence shown here is derived from an EMBL/GenBank/DDBJ whole genome shotgun (WGS) entry which is preliminary data.</text>
</comment>
<feature type="compositionally biased region" description="Basic and acidic residues" evidence="1">
    <location>
        <begin position="487"/>
        <end position="499"/>
    </location>
</feature>
<sequence>MPPHFCPMPYRYAAVRMDPVAMVEHLQDPIALSKARAIQPKTYLVFMEGVLELPFPGKPWYRFCVCPIGTSLRPEDNANDFRPEMCIPILPNKSHPTGRLPLVPDRAFPFDNCYHWMALSIYVRVRARPEGFEEDHAIRLSVDERLRMDGLWEEDDDGRDVETDDEMSSFDQRIGSSSHSIHSGGTASDTESMVQHSPADGIGDVLAQMNIFGDPTHDTELFPLVDLWFEITDHLKQEDIPDPMEIFKERDEIVKIIEEARARANFALNKSLLELNAGCHKASEDCTGTHEAVDVDTKRVKDLLSANATSPPLSMPRFCPMSHRYAAIRMDPVAMVEHFQDPIALAAAQAMKPKTYLVYVEGDLELPFPGKPWYRFCVCPIGTSLRPADEANDLRPEMCIPILPNQSHPTGRTPLVPDESGPAFPYDNCYHWIEFAMYVRVRASREGFANDRAVRLGVDEQFRMMRLWEEDDERRDVETETETEESSCSHDSDSSDSIRSEATAPRSRTTTTDTIGDVLAQMNIFGDPTHDTELFPLVDLWFELTDRLKQEDIPDPMELYRERDEIVKIIEEARSRANAAMNASRRSEPVDRGAADDTRDDTPGKNLKARRPRPKHLRRKERGRRMLGGMKGWFRMPYIVIWP</sequence>
<organism evidence="2 3">
    <name type="scientific">Trametes cubensis</name>
    <dbReference type="NCBI Taxonomy" id="1111947"/>
    <lineage>
        <taxon>Eukaryota</taxon>
        <taxon>Fungi</taxon>
        <taxon>Dikarya</taxon>
        <taxon>Basidiomycota</taxon>
        <taxon>Agaricomycotina</taxon>
        <taxon>Agaricomycetes</taxon>
        <taxon>Polyporales</taxon>
        <taxon>Polyporaceae</taxon>
        <taxon>Trametes</taxon>
    </lineage>
</organism>
<feature type="compositionally biased region" description="Low complexity" evidence="1">
    <location>
        <begin position="174"/>
        <end position="185"/>
    </location>
</feature>
<dbReference type="EMBL" id="JAPEVG010000455">
    <property type="protein sequence ID" value="KAJ8462581.1"/>
    <property type="molecule type" value="Genomic_DNA"/>
</dbReference>
<dbReference type="AlphaFoldDB" id="A0AAD7TLD8"/>
<feature type="compositionally biased region" description="Basic residues" evidence="1">
    <location>
        <begin position="607"/>
        <end position="622"/>
    </location>
</feature>
<feature type="compositionally biased region" description="Basic and acidic residues" evidence="1">
    <location>
        <begin position="585"/>
        <end position="603"/>
    </location>
</feature>
<evidence type="ECO:0000313" key="2">
    <source>
        <dbReference type="EMBL" id="KAJ8462581.1"/>
    </source>
</evidence>
<keyword evidence="3" id="KW-1185">Reference proteome</keyword>
<dbReference type="Proteomes" id="UP001215151">
    <property type="component" value="Unassembled WGS sequence"/>
</dbReference>
<proteinExistence type="predicted"/>
<reference evidence="2" key="1">
    <citation type="submission" date="2022-11" db="EMBL/GenBank/DDBJ databases">
        <title>Genome Sequence of Cubamyces cubensis.</title>
        <authorList>
            <person name="Buettner E."/>
        </authorList>
    </citation>
    <scope>NUCLEOTIDE SEQUENCE</scope>
    <source>
        <strain evidence="2">MPL-01</strain>
    </source>
</reference>
<evidence type="ECO:0000256" key="1">
    <source>
        <dbReference type="SAM" id="MobiDB-lite"/>
    </source>
</evidence>
<accession>A0AAD7TLD8</accession>